<dbReference type="InterPro" id="IPR039366">
    <property type="entry name" value="Pilotin"/>
</dbReference>
<keyword evidence="1" id="KW-0732">Signal</keyword>
<keyword evidence="3" id="KW-1185">Reference proteome</keyword>
<evidence type="ECO:0000313" key="3">
    <source>
        <dbReference type="Proteomes" id="UP001165678"/>
    </source>
</evidence>
<keyword evidence="2" id="KW-0449">Lipoprotein</keyword>
<organism evidence="2 3">
    <name type="scientific">Larsenimonas rhizosphaerae</name>
    <dbReference type="NCBI Taxonomy" id="2944682"/>
    <lineage>
        <taxon>Bacteria</taxon>
        <taxon>Pseudomonadati</taxon>
        <taxon>Pseudomonadota</taxon>
        <taxon>Gammaproteobacteria</taxon>
        <taxon>Oceanospirillales</taxon>
        <taxon>Halomonadaceae</taxon>
        <taxon>Larsenimonas</taxon>
    </lineage>
</organism>
<protein>
    <submittedName>
        <fullName evidence="2">YbaY family lipoprotein</fullName>
    </submittedName>
</protein>
<reference evidence="2" key="1">
    <citation type="submission" date="2022-11" db="EMBL/GenBank/DDBJ databases">
        <title>Larsenimonas rhizosphaerae sp. nov., isolated from a tidal mudflat.</title>
        <authorList>
            <person name="Lee S.D."/>
            <person name="Kim I.S."/>
        </authorList>
    </citation>
    <scope>NUCLEOTIDE SEQUENCE</scope>
    <source>
        <strain evidence="2">GH2-1</strain>
    </source>
</reference>
<dbReference type="Pfam" id="PF09619">
    <property type="entry name" value="YscW"/>
    <property type="match status" value="1"/>
</dbReference>
<dbReference type="PROSITE" id="PS51257">
    <property type="entry name" value="PROKAR_LIPOPROTEIN"/>
    <property type="match status" value="1"/>
</dbReference>
<dbReference type="AlphaFoldDB" id="A0AA42CTW0"/>
<gene>
    <name evidence="2" type="ORF">OQ287_07185</name>
</gene>
<feature type="chain" id="PRO_5041409969" evidence="1">
    <location>
        <begin position="28"/>
        <end position="140"/>
    </location>
</feature>
<comment type="caution">
    <text evidence="2">The sequence shown here is derived from an EMBL/GenBank/DDBJ whole genome shotgun (WGS) entry which is preliminary data.</text>
</comment>
<evidence type="ECO:0000313" key="2">
    <source>
        <dbReference type="EMBL" id="MCX2524017.1"/>
    </source>
</evidence>
<dbReference type="PANTHER" id="PTHR38013:SF1">
    <property type="entry name" value="GLYCOPROTEIN_POLYSACCHARIDE METABOLISM"/>
    <property type="match status" value="1"/>
</dbReference>
<dbReference type="PANTHER" id="PTHR38013">
    <property type="entry name" value="GLYCOPROTEIN/POLYSACCHARIDE METABOLISM"/>
    <property type="match status" value="1"/>
</dbReference>
<dbReference type="RefSeq" id="WP_250934842.1">
    <property type="nucleotide sequence ID" value="NZ_JAMLJK010000001.1"/>
</dbReference>
<dbReference type="Proteomes" id="UP001165678">
    <property type="component" value="Unassembled WGS sequence"/>
</dbReference>
<dbReference type="InterPro" id="IPR053196">
    <property type="entry name" value="Lipoprotein_YbaY-like"/>
</dbReference>
<dbReference type="EMBL" id="JAPIVE010000002">
    <property type="protein sequence ID" value="MCX2524017.1"/>
    <property type="molecule type" value="Genomic_DNA"/>
</dbReference>
<name>A0AA42CTW0_9GAMM</name>
<feature type="signal peptide" evidence="1">
    <location>
        <begin position="1"/>
        <end position="27"/>
    </location>
</feature>
<evidence type="ECO:0000256" key="1">
    <source>
        <dbReference type="SAM" id="SignalP"/>
    </source>
</evidence>
<proteinExistence type="predicted"/>
<sequence>MKIRASYLMRLCGSVALLASLSGCSLIGLGGPDFATLSGQATYRERMMLPEGSTLNVSLRDASAENNSLVAETSVNHVRTTPMPFTLQFDRGSLDEAHRYTLDARITENGKLLFRTKTPVEVLTQGAPTQNVDLVLQKTP</sequence>
<accession>A0AA42CTW0</accession>